<proteinExistence type="predicted"/>
<feature type="region of interest" description="Disordered" evidence="2">
    <location>
        <begin position="317"/>
        <end position="336"/>
    </location>
</feature>
<feature type="compositionally biased region" description="Acidic residues" evidence="2">
    <location>
        <begin position="188"/>
        <end position="202"/>
    </location>
</feature>
<gene>
    <name evidence="3" type="ORF">Ae201684_003947</name>
</gene>
<keyword evidence="4" id="KW-1185">Reference proteome</keyword>
<name>A0A6G0XJT4_9STRA</name>
<dbReference type="EMBL" id="VJMJ01000048">
    <property type="protein sequence ID" value="KAF0740570.1"/>
    <property type="molecule type" value="Genomic_DNA"/>
</dbReference>
<protein>
    <submittedName>
        <fullName evidence="3">Uncharacterized protein</fullName>
    </submittedName>
</protein>
<feature type="region of interest" description="Disordered" evidence="2">
    <location>
        <begin position="103"/>
        <end position="152"/>
    </location>
</feature>
<feature type="region of interest" description="Disordered" evidence="2">
    <location>
        <begin position="467"/>
        <end position="491"/>
    </location>
</feature>
<evidence type="ECO:0000313" key="3">
    <source>
        <dbReference type="EMBL" id="KAF0740570.1"/>
    </source>
</evidence>
<organism evidence="3 4">
    <name type="scientific">Aphanomyces euteiches</name>
    <dbReference type="NCBI Taxonomy" id="100861"/>
    <lineage>
        <taxon>Eukaryota</taxon>
        <taxon>Sar</taxon>
        <taxon>Stramenopiles</taxon>
        <taxon>Oomycota</taxon>
        <taxon>Saprolegniomycetes</taxon>
        <taxon>Saprolegniales</taxon>
        <taxon>Verrucalvaceae</taxon>
        <taxon>Aphanomyces</taxon>
    </lineage>
</organism>
<feature type="compositionally biased region" description="Low complexity" evidence="2">
    <location>
        <begin position="467"/>
        <end position="477"/>
    </location>
</feature>
<dbReference type="AlphaFoldDB" id="A0A6G0XJT4"/>
<feature type="compositionally biased region" description="Polar residues" evidence="2">
    <location>
        <begin position="112"/>
        <end position="151"/>
    </location>
</feature>
<evidence type="ECO:0000256" key="1">
    <source>
        <dbReference type="SAM" id="Coils"/>
    </source>
</evidence>
<evidence type="ECO:0000256" key="2">
    <source>
        <dbReference type="SAM" id="MobiDB-lite"/>
    </source>
</evidence>
<feature type="region of interest" description="Disordered" evidence="2">
    <location>
        <begin position="187"/>
        <end position="223"/>
    </location>
</feature>
<feature type="coiled-coil region" evidence="1">
    <location>
        <begin position="248"/>
        <end position="301"/>
    </location>
</feature>
<dbReference type="Proteomes" id="UP000481153">
    <property type="component" value="Unassembled WGS sequence"/>
</dbReference>
<evidence type="ECO:0000313" key="4">
    <source>
        <dbReference type="Proteomes" id="UP000481153"/>
    </source>
</evidence>
<dbReference type="VEuPathDB" id="FungiDB:AeMF1_010262"/>
<sequence length="491" mass="55759">MENTKIKLKLGAKMRSSIAIAEQPRRRNSVQNHRDVSRYLFSTFSVRSMQRSLSRANSHHRISVTSNAGQGLATYSKLSVSMTYRNRQSTVYDESNNSFLRESNLEDKSRMTNESTASVASTYCSSRDSSPSYVQPRTLERQASTVNSPINTIREDSDVSDVEIAAMQAKRALRRMCLSLVTLNQQSDEIDDDDEDDDEDEGVSSVGLKFPLESSDEDDEDESFVAPVKTRAKPRLDSDLITISRADLRQFQSRLKMLEDKLAAQADAQADLEENIEREVRARTKKIEEQYEEKIEELTMARDLEVDQEIQRRLSEFSASSSSVDSKAKTPGHKKGLFRGKSSVTDLFRGSNVSDLDQFKEFLMNNSKRMSDRLSRSTQMDIFNLREEGDGHGSSELVDTVQRLRHVVHDQDEQLEQAKYLISVAVVKMNVTEEVVNDAFEEMGKMDARLERQAQEIAELRRQSSTYSSVSFNSSVSLQQPPVQRASGRYR</sequence>
<comment type="caution">
    <text evidence="3">The sequence shown here is derived from an EMBL/GenBank/DDBJ whole genome shotgun (WGS) entry which is preliminary data.</text>
</comment>
<keyword evidence="1" id="KW-0175">Coiled coil</keyword>
<reference evidence="3 4" key="1">
    <citation type="submission" date="2019-07" db="EMBL/GenBank/DDBJ databases">
        <title>Genomics analysis of Aphanomyces spp. identifies a new class of oomycete effector associated with host adaptation.</title>
        <authorList>
            <person name="Gaulin E."/>
        </authorList>
    </citation>
    <scope>NUCLEOTIDE SEQUENCE [LARGE SCALE GENOMIC DNA]</scope>
    <source>
        <strain evidence="3 4">ATCC 201684</strain>
    </source>
</reference>
<feature type="compositionally biased region" description="Acidic residues" evidence="2">
    <location>
        <begin position="214"/>
        <end position="223"/>
    </location>
</feature>
<accession>A0A6G0XJT4</accession>